<dbReference type="InterPro" id="IPR018728">
    <property type="entry name" value="DUF2268"/>
</dbReference>
<feature type="domain" description="DUF2268" evidence="1">
    <location>
        <begin position="11"/>
        <end position="82"/>
    </location>
</feature>
<evidence type="ECO:0000313" key="3">
    <source>
        <dbReference type="Proteomes" id="UP000244898"/>
    </source>
</evidence>
<gene>
    <name evidence="2" type="ORF">TRM7615_03573</name>
</gene>
<protein>
    <recommendedName>
        <fullName evidence="1">DUF2268 domain-containing protein</fullName>
    </recommendedName>
</protein>
<name>A0A2R8CCC9_9RHOB</name>
<proteinExistence type="predicted"/>
<organism evidence="2 3">
    <name type="scientific">Falsiruegeria mediterranea M17</name>
    <dbReference type="NCBI Taxonomy" id="1200281"/>
    <lineage>
        <taxon>Bacteria</taxon>
        <taxon>Pseudomonadati</taxon>
        <taxon>Pseudomonadota</taxon>
        <taxon>Alphaproteobacteria</taxon>
        <taxon>Rhodobacterales</taxon>
        <taxon>Roseobacteraceae</taxon>
        <taxon>Falsiruegeria</taxon>
    </lineage>
</organism>
<dbReference type="Proteomes" id="UP000244898">
    <property type="component" value="Unassembled WGS sequence"/>
</dbReference>
<dbReference type="Pfam" id="PF10026">
    <property type="entry name" value="DUF2268"/>
    <property type="match status" value="1"/>
</dbReference>
<reference evidence="3" key="1">
    <citation type="submission" date="2018-03" db="EMBL/GenBank/DDBJ databases">
        <authorList>
            <person name="Rodrigo-Torres L."/>
            <person name="Arahal R. D."/>
            <person name="Lucena T."/>
        </authorList>
    </citation>
    <scope>NUCLEOTIDE SEQUENCE [LARGE SCALE GENOMIC DNA]</scope>
    <source>
        <strain evidence="3">CECT 7615</strain>
    </source>
</reference>
<evidence type="ECO:0000259" key="1">
    <source>
        <dbReference type="Pfam" id="PF10026"/>
    </source>
</evidence>
<dbReference type="EMBL" id="ONZG01000009">
    <property type="protein sequence ID" value="SPJ30045.1"/>
    <property type="molecule type" value="Genomic_DNA"/>
</dbReference>
<sequence length="145" mass="15650">MEVPPIVIPRLGIGGFVTCVHQITVTVDVEHTHQKANFAQAIRSMLARELHHCARAMACGFNNSNISGSSLVAEGLACCFEEKWDSRRHFKRPNVGIANGERRVRLGWRSCGNGAQDTVIGLPPDTSLAFCGGTPRINEASGPTP</sequence>
<dbReference type="AlphaFoldDB" id="A0A2R8CCC9"/>
<dbReference type="RefSeq" id="WP_108789943.1">
    <property type="nucleotide sequence ID" value="NZ_ONZG01000009.1"/>
</dbReference>
<keyword evidence="3" id="KW-1185">Reference proteome</keyword>
<evidence type="ECO:0000313" key="2">
    <source>
        <dbReference type="EMBL" id="SPJ30045.1"/>
    </source>
</evidence>
<accession>A0A2R8CCC9</accession>